<sequence>MRSPELMIVEQRFLRPDIPDFRPGDTVRVTVRLGKEEIATSEQKREGRKEREPVTVFEGVVVRRRGEGTNATFTVRKIAHGVGTERTFFLHSPQIVKIEVVRRGRVRRARLYYLRGMSAREARIKEDRRRALRDRQAQPSSAA</sequence>
<evidence type="ECO:0000313" key="7">
    <source>
        <dbReference type="Proteomes" id="UP000236173"/>
    </source>
</evidence>
<dbReference type="GO" id="GO:0003735">
    <property type="term" value="F:structural constituent of ribosome"/>
    <property type="evidence" value="ECO:0007669"/>
    <property type="project" value="InterPro"/>
</dbReference>
<dbReference type="GO" id="GO:0006412">
    <property type="term" value="P:translation"/>
    <property type="evidence" value="ECO:0007669"/>
    <property type="project" value="UniProtKB-UniRule"/>
</dbReference>
<dbReference type="PROSITE" id="PS01015">
    <property type="entry name" value="RIBOSOMAL_L19"/>
    <property type="match status" value="1"/>
</dbReference>
<dbReference type="EMBL" id="BEHT01000051">
    <property type="protein sequence ID" value="GBD00090.1"/>
    <property type="molecule type" value="Genomic_DNA"/>
</dbReference>
<dbReference type="PANTHER" id="PTHR15680">
    <property type="entry name" value="RIBOSOMAL PROTEIN L19"/>
    <property type="match status" value="1"/>
</dbReference>
<evidence type="ECO:0000256" key="3">
    <source>
        <dbReference type="ARBA" id="ARBA00023274"/>
    </source>
</evidence>
<evidence type="ECO:0000256" key="1">
    <source>
        <dbReference type="ARBA" id="ARBA00005781"/>
    </source>
</evidence>
<proteinExistence type="inferred from homology"/>
<name>A0A2H5XFY2_9BACT</name>
<dbReference type="HAMAP" id="MF_00402">
    <property type="entry name" value="Ribosomal_bL19"/>
    <property type="match status" value="1"/>
</dbReference>
<evidence type="ECO:0000256" key="2">
    <source>
        <dbReference type="ARBA" id="ARBA00022980"/>
    </source>
</evidence>
<organism evidence="6 7">
    <name type="scientific">Candidatus Fervidibacter japonicus</name>
    <dbReference type="NCBI Taxonomy" id="2035412"/>
    <lineage>
        <taxon>Bacteria</taxon>
        <taxon>Candidatus Fervidibacterota</taxon>
        <taxon>Candidatus Fervidibacter</taxon>
    </lineage>
</organism>
<gene>
    <name evidence="5 6" type="primary">rplS</name>
    <name evidence="6" type="ORF">HRbin17_02626</name>
</gene>
<dbReference type="PANTHER" id="PTHR15680:SF9">
    <property type="entry name" value="LARGE RIBOSOMAL SUBUNIT PROTEIN BL19M"/>
    <property type="match status" value="1"/>
</dbReference>
<evidence type="ECO:0000256" key="4">
    <source>
        <dbReference type="ARBA" id="ARBA00035171"/>
    </source>
</evidence>
<dbReference type="Proteomes" id="UP000236173">
    <property type="component" value="Unassembled WGS sequence"/>
</dbReference>
<dbReference type="Gene3D" id="2.30.30.790">
    <property type="match status" value="1"/>
</dbReference>
<comment type="caution">
    <text evidence="6">The sequence shown here is derived from an EMBL/GenBank/DDBJ whole genome shotgun (WGS) entry which is preliminary data.</text>
</comment>
<dbReference type="Pfam" id="PF01245">
    <property type="entry name" value="Ribosomal_L19"/>
    <property type="match status" value="1"/>
</dbReference>
<protein>
    <recommendedName>
        <fullName evidence="4 5">Large ribosomal subunit protein bL19</fullName>
    </recommendedName>
</protein>
<reference evidence="7" key="1">
    <citation type="submission" date="2017-09" db="EMBL/GenBank/DDBJ databases">
        <title>Metaegenomics of thermophilic ammonia-oxidizing enrichment culture.</title>
        <authorList>
            <person name="Kato S."/>
            <person name="Suzuki K."/>
        </authorList>
    </citation>
    <scope>NUCLEOTIDE SEQUENCE [LARGE SCALE GENOMIC DNA]</scope>
</reference>
<dbReference type="NCBIfam" id="TIGR01024">
    <property type="entry name" value="rplS_bact"/>
    <property type="match status" value="1"/>
</dbReference>
<dbReference type="SUPFAM" id="SSF50104">
    <property type="entry name" value="Translation proteins SH3-like domain"/>
    <property type="match status" value="1"/>
</dbReference>
<dbReference type="InterPro" id="IPR018257">
    <property type="entry name" value="Ribosomal_bL19_CS"/>
</dbReference>
<dbReference type="InterPro" id="IPR008991">
    <property type="entry name" value="Translation_prot_SH3-like_sf"/>
</dbReference>
<dbReference type="GO" id="GO:0022625">
    <property type="term" value="C:cytosolic large ribosomal subunit"/>
    <property type="evidence" value="ECO:0007669"/>
    <property type="project" value="TreeGrafter"/>
</dbReference>
<dbReference type="PIRSF" id="PIRSF002191">
    <property type="entry name" value="Ribosomal_L19"/>
    <property type="match status" value="1"/>
</dbReference>
<dbReference type="AlphaFoldDB" id="A0A2H5XFY2"/>
<evidence type="ECO:0000256" key="5">
    <source>
        <dbReference type="HAMAP-Rule" id="MF_00402"/>
    </source>
</evidence>
<keyword evidence="3 5" id="KW-0687">Ribonucleoprotein</keyword>
<comment type="similarity">
    <text evidence="1 5">Belongs to the bacterial ribosomal protein bL19 family.</text>
</comment>
<keyword evidence="2 5" id="KW-0689">Ribosomal protein</keyword>
<dbReference type="InterPro" id="IPR001857">
    <property type="entry name" value="Ribosomal_bL19"/>
</dbReference>
<evidence type="ECO:0000313" key="6">
    <source>
        <dbReference type="EMBL" id="GBD00090.1"/>
    </source>
</evidence>
<accession>A0A2H5XFY2</accession>
<dbReference type="InterPro" id="IPR038657">
    <property type="entry name" value="Ribosomal_bL19_sf"/>
</dbReference>
<comment type="function">
    <text evidence="5">This protein is located at the 30S-50S ribosomal subunit interface and may play a role in the structure and function of the aminoacyl-tRNA binding site.</text>
</comment>